<evidence type="ECO:0000259" key="10">
    <source>
        <dbReference type="Pfam" id="PF24567"/>
    </source>
</evidence>
<evidence type="ECO:0000313" key="11">
    <source>
        <dbReference type="EMBL" id="KAK5644154.1"/>
    </source>
</evidence>
<evidence type="ECO:0000259" key="9">
    <source>
        <dbReference type="Pfam" id="PF01693"/>
    </source>
</evidence>
<evidence type="ECO:0000256" key="7">
    <source>
        <dbReference type="PROSITE-ProRule" id="PRU00023"/>
    </source>
</evidence>
<keyword evidence="12" id="KW-1185">Reference proteome</keyword>
<evidence type="ECO:0000256" key="5">
    <source>
        <dbReference type="ARBA" id="ARBA00023043"/>
    </source>
</evidence>
<dbReference type="PROSITE" id="PS50297">
    <property type="entry name" value="ANK_REP_REGION"/>
    <property type="match status" value="1"/>
</dbReference>
<dbReference type="FunFam" id="1.25.40.20:FF:000072">
    <property type="entry name" value="Ankyrin repeat and LEM domain containing 2"/>
    <property type="match status" value="1"/>
</dbReference>
<feature type="domain" description="ANKLE2 third alpha/beta" evidence="10">
    <location>
        <begin position="271"/>
        <end position="372"/>
    </location>
</feature>
<dbReference type="GO" id="GO:0031468">
    <property type="term" value="P:nuclear membrane reassembly"/>
    <property type="evidence" value="ECO:0007669"/>
    <property type="project" value="UniProtKB-ARBA"/>
</dbReference>
<dbReference type="GO" id="GO:0051721">
    <property type="term" value="F:protein phosphatase 2A binding"/>
    <property type="evidence" value="ECO:0007669"/>
    <property type="project" value="TreeGrafter"/>
</dbReference>
<comment type="caution">
    <text evidence="11">The sequence shown here is derived from an EMBL/GenBank/DDBJ whole genome shotgun (WGS) entry which is preliminary data.</text>
</comment>
<dbReference type="EMBL" id="JAVRBK010000005">
    <property type="protein sequence ID" value="KAK5644154.1"/>
    <property type="molecule type" value="Genomic_DNA"/>
</dbReference>
<feature type="repeat" description="ANK" evidence="7">
    <location>
        <begin position="206"/>
        <end position="228"/>
    </location>
</feature>
<dbReference type="GO" id="GO:0007399">
    <property type="term" value="P:nervous system development"/>
    <property type="evidence" value="ECO:0007669"/>
    <property type="project" value="UniProtKB-ARBA"/>
</dbReference>
<comment type="similarity">
    <text evidence="2">Belongs to the ANKLE2 family.</text>
</comment>
<keyword evidence="5 7" id="KW-0040">ANK repeat</keyword>
<evidence type="ECO:0000313" key="12">
    <source>
        <dbReference type="Proteomes" id="UP001329430"/>
    </source>
</evidence>
<dbReference type="Pfam" id="PF00023">
    <property type="entry name" value="Ank"/>
    <property type="match status" value="1"/>
</dbReference>
<dbReference type="GO" id="GO:0051301">
    <property type="term" value="P:cell division"/>
    <property type="evidence" value="ECO:0007669"/>
    <property type="project" value="UniProtKB-KW"/>
</dbReference>
<evidence type="ECO:0000256" key="8">
    <source>
        <dbReference type="SAM" id="MobiDB-lite"/>
    </source>
</evidence>
<dbReference type="PROSITE" id="PS50088">
    <property type="entry name" value="ANK_REPEAT"/>
    <property type="match status" value="1"/>
</dbReference>
<dbReference type="InterPro" id="IPR002110">
    <property type="entry name" value="Ankyrin_rpt"/>
</dbReference>
<dbReference type="Pfam" id="PF01693">
    <property type="entry name" value="Cauli_VI"/>
    <property type="match status" value="1"/>
</dbReference>
<reference evidence="11 12" key="1">
    <citation type="journal article" date="2024" name="Insects">
        <title>An Improved Chromosome-Level Genome Assembly of the Firefly Pyrocoelia pectoralis.</title>
        <authorList>
            <person name="Fu X."/>
            <person name="Meyer-Rochow V.B."/>
            <person name="Ballantyne L."/>
            <person name="Zhu X."/>
        </authorList>
    </citation>
    <scope>NUCLEOTIDE SEQUENCE [LARGE SCALE GENOMIC DNA]</scope>
    <source>
        <strain evidence="11">XCY_ONT2</strain>
    </source>
</reference>
<evidence type="ECO:0000256" key="4">
    <source>
        <dbReference type="ARBA" id="ARBA00022824"/>
    </source>
</evidence>
<dbReference type="AlphaFoldDB" id="A0AAN7VDD9"/>
<dbReference type="Gene3D" id="1.25.40.20">
    <property type="entry name" value="Ankyrin repeat-containing domain"/>
    <property type="match status" value="1"/>
</dbReference>
<dbReference type="Pfam" id="PF24567">
    <property type="entry name" value="ANKLE2_3rd"/>
    <property type="match status" value="1"/>
</dbReference>
<keyword evidence="6" id="KW-0131">Cell cycle</keyword>
<accession>A0AAN7VDD9</accession>
<keyword evidence="4" id="KW-0256">Endoplasmic reticulum</keyword>
<dbReference type="SUPFAM" id="SSF48403">
    <property type="entry name" value="Ankyrin repeat"/>
    <property type="match status" value="1"/>
</dbReference>
<evidence type="ECO:0000256" key="1">
    <source>
        <dbReference type="ARBA" id="ARBA00004240"/>
    </source>
</evidence>
<comment type="subcellular location">
    <subcellularLocation>
        <location evidence="1">Endoplasmic reticulum</location>
    </subcellularLocation>
</comment>
<evidence type="ECO:0008006" key="13">
    <source>
        <dbReference type="Google" id="ProtNLM"/>
    </source>
</evidence>
<gene>
    <name evidence="11" type="ORF">RI129_007999</name>
</gene>
<dbReference type="InterPro" id="IPR056237">
    <property type="entry name" value="ANKLE2_3rd"/>
</dbReference>
<protein>
    <recommendedName>
        <fullName evidence="13">Ankyrin repeat and LEM domain-containing protein 2</fullName>
    </recommendedName>
</protein>
<dbReference type="GO" id="GO:0005783">
    <property type="term" value="C:endoplasmic reticulum"/>
    <property type="evidence" value="ECO:0007669"/>
    <property type="project" value="UniProtKB-SubCell"/>
</dbReference>
<evidence type="ECO:0000256" key="3">
    <source>
        <dbReference type="ARBA" id="ARBA00022618"/>
    </source>
</evidence>
<dbReference type="PANTHER" id="PTHR12349">
    <property type="entry name" value="ANKYRIN REPEAT AND LEM DOMAIN-CONTAINING PROTEIN 2"/>
    <property type="match status" value="1"/>
</dbReference>
<organism evidence="11 12">
    <name type="scientific">Pyrocoelia pectoralis</name>
    <dbReference type="NCBI Taxonomy" id="417401"/>
    <lineage>
        <taxon>Eukaryota</taxon>
        <taxon>Metazoa</taxon>
        <taxon>Ecdysozoa</taxon>
        <taxon>Arthropoda</taxon>
        <taxon>Hexapoda</taxon>
        <taxon>Insecta</taxon>
        <taxon>Pterygota</taxon>
        <taxon>Neoptera</taxon>
        <taxon>Endopterygota</taxon>
        <taxon>Coleoptera</taxon>
        <taxon>Polyphaga</taxon>
        <taxon>Elateriformia</taxon>
        <taxon>Elateroidea</taxon>
        <taxon>Lampyridae</taxon>
        <taxon>Lampyrinae</taxon>
        <taxon>Pyrocoelia</taxon>
    </lineage>
</organism>
<name>A0AAN7VDD9_9COLE</name>
<feature type="compositionally biased region" description="Acidic residues" evidence="8">
    <location>
        <begin position="692"/>
        <end position="702"/>
    </location>
</feature>
<dbReference type="Proteomes" id="UP001329430">
    <property type="component" value="Chromosome 5"/>
</dbReference>
<feature type="region of interest" description="Disordered" evidence="8">
    <location>
        <begin position="686"/>
        <end position="717"/>
    </location>
</feature>
<evidence type="ECO:0000256" key="2">
    <source>
        <dbReference type="ARBA" id="ARBA00007597"/>
    </source>
</evidence>
<proteinExistence type="inferred from homology"/>
<feature type="domain" description="Ribonuclease H1 N-terminal" evidence="9">
    <location>
        <begin position="36"/>
        <end position="69"/>
    </location>
</feature>
<dbReference type="SMART" id="SM00248">
    <property type="entry name" value="ANK"/>
    <property type="match status" value="2"/>
</dbReference>
<dbReference type="InterPro" id="IPR011320">
    <property type="entry name" value="RNase_H1_N"/>
</dbReference>
<evidence type="ECO:0000256" key="6">
    <source>
        <dbReference type="ARBA" id="ARBA00023306"/>
    </source>
</evidence>
<keyword evidence="3" id="KW-0132">Cell division</keyword>
<sequence>MGSKNNIPNGHEICSNPLYYGVHIPFDVQVEDNDESTVYQDKTEAFKLIKKYKQARFKAFNSYHEAEEFAVNGSENHNKSNQSLKYLPIIGEKPPAFRGPKSQDLVKLRKNIEAGLVDVVSACIWENPRYLISSGDTPSILQEGSRYNALHVGAKSKNREMCELILNTVSDTNFIKLLYGDDSHQDANERAVVLLDLYLNTPDKGLNETPLHFAVKFGAVEVVELLVSYSQCDKTLLNKYGKAPSMIICDRCDLPSVHLKNKIGMLLDQNFYVPVLRSEDSCIPPVIGVPFSPSSPLNLAKDFFSSRVEIHAYAGPMDKESADRFHRAWKTPPRSLKSIGSALNLKFDDLEKGIERLGKNLSLQFDVDWKEYWKFLDEFVDLSSSKGLQILENHLSARYKATRMPASDDSDHFVKELEEENTMSPMSELCKNFAECTLSDRLTKCNVKPRKTSSAVQPLLTDVRLFKSDLNPLLYVEKSCQVFAHRITNDILHLLEENDTPLLLQTQVKQLELLINSFMDDERFVNVNFHLVHHRLGRLIGRKLKDLIIGLPFEYDYVKKSLEYWLDLFNKQIDNFSSDDEGVTYKQTRTFVTTKKSASRNQQVYCLLDCILTWLITIEDEEVPSNLDDEDNYIRIWNDAKSCFCSWNVEKNSSFKKSNSFKYSSRNLTKSFVDVETSPSEVINGFRKPDECSDGNETEEEYCTPPNTPQTSNHSDEEDVFEDCTLPDHDVFIEGNVPTKTDYLVYNAIKLPTNILNPQDYPSVYKWFHTVGLFSNHERKSWPSPRVGKYTFESPGTPTRSTVAQTSTPISSAWLRITGNNSPRSTLKRWPRGSLSFN</sequence>
<dbReference type="PANTHER" id="PTHR12349:SF4">
    <property type="entry name" value="ANKYRIN REPEAT AND LEM DOMAIN-CONTAINING PROTEIN 2"/>
    <property type="match status" value="1"/>
</dbReference>
<dbReference type="InterPro" id="IPR036770">
    <property type="entry name" value="Ankyrin_rpt-contain_sf"/>
</dbReference>